<comment type="subcellular location">
    <subcellularLocation>
        <location evidence="1">Membrane</location>
        <topology evidence="1">Single-pass membrane protein</topology>
    </subcellularLocation>
</comment>
<dbReference type="PANTHER" id="PTHR22722:SF14">
    <property type="entry name" value="MEGALIN, ISOFORM A"/>
    <property type="match status" value="1"/>
</dbReference>
<evidence type="ECO:0000256" key="8">
    <source>
        <dbReference type="ARBA" id="ARBA00023180"/>
    </source>
</evidence>
<reference evidence="11" key="2">
    <citation type="submission" date="2025-09" db="UniProtKB">
        <authorList>
            <consortium name="Ensembl"/>
        </authorList>
    </citation>
    <scope>IDENTIFICATION</scope>
</reference>
<evidence type="ECO:0000256" key="3">
    <source>
        <dbReference type="ARBA" id="ARBA00022737"/>
    </source>
</evidence>
<evidence type="ECO:0000256" key="4">
    <source>
        <dbReference type="ARBA" id="ARBA00022989"/>
    </source>
</evidence>
<dbReference type="AlphaFoldDB" id="A0A8B9T312"/>
<dbReference type="CDD" id="cd00112">
    <property type="entry name" value="LDLa"/>
    <property type="match status" value="2"/>
</dbReference>
<dbReference type="Ensembl" id="ENSAPLT00020015919.1">
    <property type="protein sequence ID" value="ENSAPLP00020014781.1"/>
    <property type="gene ID" value="ENSAPLG00020010737.1"/>
</dbReference>
<accession>A0A8B9T312</accession>
<feature type="compositionally biased region" description="Basic and acidic residues" evidence="10">
    <location>
        <begin position="1"/>
        <end position="14"/>
    </location>
</feature>
<evidence type="ECO:0000256" key="1">
    <source>
        <dbReference type="ARBA" id="ARBA00004167"/>
    </source>
</evidence>
<sequence>RDRSGAERLERDTGDGAGHSACCSPSPDCALLPTMAVIRMCAESDFVCNSGQCVLNRWQCDGDPDCEDGSDESAELCHMRTVSWKCDGERDCDSGEDEENCGIVTCSAAEFTCSSGQCISKSFVSNGQGDCSDHSDESLEQCGCQPAPLVKCSVSEVRQCSGVRDCLDGTDEANCNDVIQCSGPVPAATLEAVCERACWWSFGSVICVSALLPCNRAKSSLVIRRMWQPHGMLSRNIVITPIWGRIVFFALQDKPLIKRMLERSSTAAAATASMVTSDRLQGPDVRPSAMCRLAIR</sequence>
<reference evidence="11" key="1">
    <citation type="submission" date="2025-08" db="UniProtKB">
        <authorList>
            <consortium name="Ensembl"/>
        </authorList>
    </citation>
    <scope>IDENTIFICATION</scope>
</reference>
<dbReference type="FunFam" id="4.10.400.10:FF:000053">
    <property type="entry name" value="Very low density lipoprotein receptor"/>
    <property type="match status" value="1"/>
</dbReference>
<evidence type="ECO:0000256" key="7">
    <source>
        <dbReference type="ARBA" id="ARBA00023170"/>
    </source>
</evidence>
<dbReference type="Gene3D" id="4.10.1220.10">
    <property type="entry name" value="EGF-type module"/>
    <property type="match status" value="1"/>
</dbReference>
<evidence type="ECO:0008006" key="13">
    <source>
        <dbReference type="Google" id="ProtNLM"/>
    </source>
</evidence>
<dbReference type="PROSITE" id="PS50068">
    <property type="entry name" value="LDLRA_2"/>
    <property type="match status" value="2"/>
</dbReference>
<dbReference type="GO" id="GO:0016324">
    <property type="term" value="C:apical plasma membrane"/>
    <property type="evidence" value="ECO:0007669"/>
    <property type="project" value="TreeGrafter"/>
</dbReference>
<keyword evidence="6 9" id="KW-1015">Disulfide bond</keyword>
<dbReference type="Pfam" id="PF00057">
    <property type="entry name" value="Ldl_recept_a"/>
    <property type="match status" value="2"/>
</dbReference>
<name>A0A8B9T312_ANAPL</name>
<dbReference type="GO" id="GO:0043235">
    <property type="term" value="C:receptor complex"/>
    <property type="evidence" value="ECO:0007669"/>
    <property type="project" value="TreeGrafter"/>
</dbReference>
<proteinExistence type="predicted"/>
<keyword evidence="3" id="KW-0677">Repeat</keyword>
<dbReference type="Gene3D" id="4.10.400.10">
    <property type="entry name" value="Low-density Lipoprotein Receptor"/>
    <property type="match status" value="2"/>
</dbReference>
<dbReference type="GO" id="GO:0006898">
    <property type="term" value="P:receptor-mediated endocytosis"/>
    <property type="evidence" value="ECO:0007669"/>
    <property type="project" value="TreeGrafter"/>
</dbReference>
<keyword evidence="7" id="KW-0675">Receptor</keyword>
<dbReference type="InterPro" id="IPR002172">
    <property type="entry name" value="LDrepeatLR_classA_rpt"/>
</dbReference>
<evidence type="ECO:0000313" key="12">
    <source>
        <dbReference type="Proteomes" id="UP000694400"/>
    </source>
</evidence>
<dbReference type="SUPFAM" id="SSF57424">
    <property type="entry name" value="LDL receptor-like module"/>
    <property type="match status" value="2"/>
</dbReference>
<organism evidence="11 12">
    <name type="scientific">Anas platyrhynchos</name>
    <name type="common">Mallard</name>
    <name type="synonym">Anas boschas</name>
    <dbReference type="NCBI Taxonomy" id="8839"/>
    <lineage>
        <taxon>Eukaryota</taxon>
        <taxon>Metazoa</taxon>
        <taxon>Chordata</taxon>
        <taxon>Craniata</taxon>
        <taxon>Vertebrata</taxon>
        <taxon>Euteleostomi</taxon>
        <taxon>Archelosauria</taxon>
        <taxon>Archosauria</taxon>
        <taxon>Dinosauria</taxon>
        <taxon>Saurischia</taxon>
        <taxon>Theropoda</taxon>
        <taxon>Coelurosauria</taxon>
        <taxon>Aves</taxon>
        <taxon>Neognathae</taxon>
        <taxon>Galloanserae</taxon>
        <taxon>Anseriformes</taxon>
        <taxon>Anatidae</taxon>
        <taxon>Anatinae</taxon>
        <taxon>Anas</taxon>
    </lineage>
</organism>
<dbReference type="Proteomes" id="UP000694400">
    <property type="component" value="Unassembled WGS sequence"/>
</dbReference>
<evidence type="ECO:0000256" key="5">
    <source>
        <dbReference type="ARBA" id="ARBA00023136"/>
    </source>
</evidence>
<keyword evidence="8" id="KW-0325">Glycoprotein</keyword>
<comment type="caution">
    <text evidence="9">Lacks conserved residue(s) required for the propagation of feature annotation.</text>
</comment>
<keyword evidence="2" id="KW-0812">Transmembrane</keyword>
<keyword evidence="4" id="KW-1133">Transmembrane helix</keyword>
<feature type="region of interest" description="Disordered" evidence="10">
    <location>
        <begin position="1"/>
        <end position="22"/>
    </location>
</feature>
<feature type="disulfide bond" evidence="9">
    <location>
        <begin position="106"/>
        <end position="118"/>
    </location>
</feature>
<dbReference type="PRINTS" id="PR00261">
    <property type="entry name" value="LDLRECEPTOR"/>
</dbReference>
<evidence type="ECO:0000313" key="11">
    <source>
        <dbReference type="Ensembl" id="ENSAPLP00020014781.1"/>
    </source>
</evidence>
<dbReference type="PROSITE" id="PS01209">
    <property type="entry name" value="LDLRA_1"/>
    <property type="match status" value="1"/>
</dbReference>
<dbReference type="PANTHER" id="PTHR22722">
    <property type="entry name" value="LOW-DENSITY LIPOPROTEIN RECEPTOR-RELATED PROTEIN 2-RELATED"/>
    <property type="match status" value="1"/>
</dbReference>
<evidence type="ECO:0000256" key="6">
    <source>
        <dbReference type="ARBA" id="ARBA00023157"/>
    </source>
</evidence>
<keyword evidence="5" id="KW-0472">Membrane</keyword>
<dbReference type="InterPro" id="IPR036055">
    <property type="entry name" value="LDL_receptor-like_sf"/>
</dbReference>
<dbReference type="InterPro" id="IPR023415">
    <property type="entry name" value="LDLR_class-A_CS"/>
</dbReference>
<feature type="disulfide bond" evidence="9">
    <location>
        <begin position="48"/>
        <end position="66"/>
    </location>
</feature>
<evidence type="ECO:0000256" key="9">
    <source>
        <dbReference type="PROSITE-ProRule" id="PRU00124"/>
    </source>
</evidence>
<dbReference type="GO" id="GO:0042562">
    <property type="term" value="F:hormone binding"/>
    <property type="evidence" value="ECO:0007669"/>
    <property type="project" value="TreeGrafter"/>
</dbReference>
<protein>
    <recommendedName>
        <fullName evidence="13">Very low-density lipoprotein receptor</fullName>
    </recommendedName>
</protein>
<dbReference type="InterPro" id="IPR051221">
    <property type="entry name" value="LDLR-related"/>
</dbReference>
<evidence type="ECO:0000256" key="10">
    <source>
        <dbReference type="SAM" id="MobiDB-lite"/>
    </source>
</evidence>
<evidence type="ECO:0000256" key="2">
    <source>
        <dbReference type="ARBA" id="ARBA00022692"/>
    </source>
</evidence>
<feature type="disulfide bond" evidence="9">
    <location>
        <begin position="113"/>
        <end position="131"/>
    </location>
</feature>
<dbReference type="SMART" id="SM00192">
    <property type="entry name" value="LDLa"/>
    <property type="match status" value="4"/>
</dbReference>
<feature type="disulfide bond" evidence="9">
    <location>
        <begin position="41"/>
        <end position="53"/>
    </location>
</feature>